<feature type="binding site" description="axial binding residue" evidence="10">
    <location>
        <position position="502"/>
    </location>
    <ligand>
        <name>heme</name>
        <dbReference type="ChEBI" id="CHEBI:30413"/>
    </ligand>
    <ligandPart>
        <name>Fe</name>
        <dbReference type="ChEBI" id="CHEBI:18248"/>
    </ligandPart>
</feature>
<dbReference type="GO" id="GO:0016705">
    <property type="term" value="F:oxidoreductase activity, acting on paired donors, with incorporation or reduction of molecular oxygen"/>
    <property type="evidence" value="ECO:0007669"/>
    <property type="project" value="InterPro"/>
</dbReference>
<dbReference type="GO" id="GO:0020037">
    <property type="term" value="F:heme binding"/>
    <property type="evidence" value="ECO:0007669"/>
    <property type="project" value="InterPro"/>
</dbReference>
<protein>
    <submittedName>
        <fullName evidence="12">Cytochrome P450</fullName>
    </submittedName>
</protein>
<feature type="transmembrane region" description="Helical" evidence="11">
    <location>
        <begin position="24"/>
        <end position="47"/>
    </location>
</feature>
<keyword evidence="7" id="KW-0560">Oxidoreductase</keyword>
<dbReference type="Pfam" id="PF04072">
    <property type="entry name" value="LCM"/>
    <property type="match status" value="1"/>
</dbReference>
<keyword evidence="11" id="KW-1133">Transmembrane helix</keyword>
<dbReference type="Gene3D" id="3.40.50.150">
    <property type="entry name" value="Vaccinia Virus protein VP39"/>
    <property type="match status" value="1"/>
</dbReference>
<dbReference type="InterPro" id="IPR002403">
    <property type="entry name" value="Cyt_P450_E_grp-IV"/>
</dbReference>
<evidence type="ECO:0000256" key="6">
    <source>
        <dbReference type="ARBA" id="ARBA00022723"/>
    </source>
</evidence>
<dbReference type="EMBL" id="HG792015">
    <property type="protein sequence ID" value="CDM28614.1"/>
    <property type="molecule type" value="Genomic_DNA"/>
</dbReference>
<dbReference type="PROSITE" id="PS00086">
    <property type="entry name" value="CYTOCHROME_P450"/>
    <property type="match status" value="1"/>
</dbReference>
<accession>W6Q336</accession>
<dbReference type="GO" id="GO:0032259">
    <property type="term" value="P:methylation"/>
    <property type="evidence" value="ECO:0007669"/>
    <property type="project" value="UniProtKB-KW"/>
</dbReference>
<dbReference type="GO" id="GO:0043386">
    <property type="term" value="P:mycotoxin biosynthetic process"/>
    <property type="evidence" value="ECO:0007669"/>
    <property type="project" value="UniProtKB-ARBA"/>
</dbReference>
<dbReference type="InterPro" id="IPR017972">
    <property type="entry name" value="Cyt_P450_CS"/>
</dbReference>
<dbReference type="SUPFAM" id="SSF53335">
    <property type="entry name" value="S-adenosyl-L-methionine-dependent methyltransferases"/>
    <property type="match status" value="1"/>
</dbReference>
<keyword evidence="6 10" id="KW-0479">Metal-binding</keyword>
<evidence type="ECO:0000256" key="1">
    <source>
        <dbReference type="ARBA" id="ARBA00001971"/>
    </source>
</evidence>
<comment type="cofactor">
    <cofactor evidence="1 10">
        <name>heme</name>
        <dbReference type="ChEBI" id="CHEBI:30413"/>
    </cofactor>
</comment>
<dbReference type="GO" id="GO:0008168">
    <property type="term" value="F:methyltransferase activity"/>
    <property type="evidence" value="ECO:0007669"/>
    <property type="project" value="UniProtKB-KW"/>
</dbReference>
<dbReference type="AlphaFoldDB" id="W6Q336"/>
<keyword evidence="11" id="KW-0472">Membrane</keyword>
<keyword evidence="9" id="KW-0503">Monooxygenase</keyword>
<dbReference type="Pfam" id="PF00067">
    <property type="entry name" value="p450"/>
    <property type="match status" value="1"/>
</dbReference>
<keyword evidence="5" id="KW-0808">Transferase</keyword>
<evidence type="ECO:0000256" key="7">
    <source>
        <dbReference type="ARBA" id="ARBA00023002"/>
    </source>
</evidence>
<dbReference type="GO" id="GO:0005506">
    <property type="term" value="F:iron ion binding"/>
    <property type="evidence" value="ECO:0007669"/>
    <property type="project" value="InterPro"/>
</dbReference>
<reference evidence="12" key="1">
    <citation type="journal article" date="2014" name="Nat. Commun.">
        <title>Multiple recent horizontal transfers of a large genomic region in cheese making fungi.</title>
        <authorList>
            <person name="Cheeseman K."/>
            <person name="Ropars J."/>
            <person name="Renault P."/>
            <person name="Dupont J."/>
            <person name="Gouzy J."/>
            <person name="Branca A."/>
            <person name="Abraham A.L."/>
            <person name="Ceppi M."/>
            <person name="Conseiller E."/>
            <person name="Debuchy R."/>
            <person name="Malagnac F."/>
            <person name="Goarin A."/>
            <person name="Silar P."/>
            <person name="Lacoste S."/>
            <person name="Sallet E."/>
            <person name="Bensimon A."/>
            <person name="Giraud T."/>
            <person name="Brygoo Y."/>
        </authorList>
    </citation>
    <scope>NUCLEOTIDE SEQUENCE [LARGE SCALE GENOMIC DNA]</scope>
    <source>
        <strain evidence="12">FM164</strain>
    </source>
</reference>
<dbReference type="InterPro" id="IPR001128">
    <property type="entry name" value="Cyt_P450"/>
</dbReference>
<evidence type="ECO:0000256" key="9">
    <source>
        <dbReference type="ARBA" id="ARBA00023033"/>
    </source>
</evidence>
<gene>
    <name evidence="12" type="ORF">PROQFM164_S01g002425</name>
</gene>
<evidence type="ECO:0000256" key="5">
    <source>
        <dbReference type="ARBA" id="ARBA00022679"/>
    </source>
</evidence>
<keyword evidence="3" id="KW-0489">Methyltransferase</keyword>
<evidence type="ECO:0000313" key="12">
    <source>
        <dbReference type="EMBL" id="CDM28614.1"/>
    </source>
</evidence>
<keyword evidence="8 10" id="KW-0408">Iron</keyword>
<dbReference type="STRING" id="1365484.W6Q336"/>
<dbReference type="Proteomes" id="UP000030686">
    <property type="component" value="Unassembled WGS sequence"/>
</dbReference>
<name>W6Q336_PENRF</name>
<dbReference type="PANTHER" id="PTHR46206:SF1">
    <property type="entry name" value="P450, PUTATIVE (EUROFUNG)-RELATED"/>
    <property type="match status" value="1"/>
</dbReference>
<evidence type="ECO:0000256" key="4">
    <source>
        <dbReference type="ARBA" id="ARBA00022617"/>
    </source>
</evidence>
<dbReference type="InterPro" id="IPR029063">
    <property type="entry name" value="SAM-dependent_MTases_sf"/>
</dbReference>
<evidence type="ECO:0000256" key="10">
    <source>
        <dbReference type="PIRSR" id="PIRSR602403-1"/>
    </source>
</evidence>
<keyword evidence="4 10" id="KW-0349">Heme</keyword>
<dbReference type="CDD" id="cd11041">
    <property type="entry name" value="CYP503A1-like"/>
    <property type="match status" value="1"/>
</dbReference>
<dbReference type="InterPro" id="IPR007213">
    <property type="entry name" value="Ppm1/Ppm2/Tcmp"/>
</dbReference>
<keyword evidence="11" id="KW-0812">Transmembrane</keyword>
<evidence type="ECO:0000256" key="2">
    <source>
        <dbReference type="ARBA" id="ARBA00010617"/>
    </source>
</evidence>
<comment type="similarity">
    <text evidence="2">Belongs to the cytochrome P450 family.</text>
</comment>
<dbReference type="SUPFAM" id="SSF48264">
    <property type="entry name" value="Cytochrome P450"/>
    <property type="match status" value="1"/>
</dbReference>
<dbReference type="PANTHER" id="PTHR46206">
    <property type="entry name" value="CYTOCHROME P450"/>
    <property type="match status" value="1"/>
</dbReference>
<proteinExistence type="inferred from homology"/>
<dbReference type="PRINTS" id="PR00465">
    <property type="entry name" value="EP450IV"/>
</dbReference>
<dbReference type="OrthoDB" id="203237at2759"/>
<organism evidence="12 13">
    <name type="scientific">Penicillium roqueforti (strain FM164)</name>
    <dbReference type="NCBI Taxonomy" id="1365484"/>
    <lineage>
        <taxon>Eukaryota</taxon>
        <taxon>Fungi</taxon>
        <taxon>Dikarya</taxon>
        <taxon>Ascomycota</taxon>
        <taxon>Pezizomycotina</taxon>
        <taxon>Eurotiomycetes</taxon>
        <taxon>Eurotiomycetidae</taxon>
        <taxon>Eurotiales</taxon>
        <taxon>Aspergillaceae</taxon>
        <taxon>Penicillium</taxon>
    </lineage>
</organism>
<evidence type="ECO:0000256" key="3">
    <source>
        <dbReference type="ARBA" id="ARBA00022603"/>
    </source>
</evidence>
<keyword evidence="13" id="KW-1185">Reference proteome</keyword>
<dbReference type="InterPro" id="IPR036396">
    <property type="entry name" value="Cyt_P450_sf"/>
</dbReference>
<dbReference type="OMA" id="THAWISE"/>
<dbReference type="GO" id="GO:0004497">
    <property type="term" value="F:monooxygenase activity"/>
    <property type="evidence" value="ECO:0007669"/>
    <property type="project" value="UniProtKB-KW"/>
</dbReference>
<sequence length="836" mass="95115">MSFHSTVLGVDVSTRHMVGAMESFVLGITTNHIIGALGIFILTLLVAKWDQGVLSDSLPQVGYGKGFLATIQNFLLAYARHKVWVEEGYEKYTKNNRPFIVPWGFGRRSAVVLPQSQIRWLLEQSDEVISADEANNDSLYARYNFLGNAHPQDPFNNRAIGRNLIRALGELTPGMQEEVQDSIDREFGLDTQKWKSLNIWDMWLGLIPQITNRMVLGKDLGRNSKLLSSMVGFTESVLRNVFLLDFLPRSLHPLLGPLLAIPNWFHHRRAIRMTLPVIQKRLMDMERKANGDPAYNSWTEPEDFITWCIRQARLEGDLTELKASKIAQRTLLVEVASIHTTAMTAQNAMIDILAAGPSVLEALREEADRVFREENYQWSKAGLAKLYRIDSAIRESQRRSNFAVTLLDHKVIAREGITHKDEGWHIPYGSTLTLNLNGIYHDPDLYENPESYDAFRYSRPIEEYAAQSDGSKDPAEGEKYRKMGMVTTSETHLIFGHGRHACPGRFFVAHELKLAIAYMVLNYDLKNIAERPAPTVMGNFILPSFRIQMQIRRRDNNVRAPSADNKKIHLTGAQETMLGTLLGRFKDAQHPQPILNDLWAGRILDQIDYDFAKLKMDRMQFSAICMRSRTFDRWTTEFIERHEDTGATVICLACGLDSRSLRLQWGPKVRWIDLDLPDVVALRRKLLPTPGGDYRLVDASVMEDAWLQDIPADRPTLILLEGLVMYLTEEEGKGLLQRLVERFPSGQLIFDAVGSIMIAVQHRSQIAKATGTSMYWGLDQPQALEALAPRLRLRDIARFGDQDGANELPLLVRCVAWALSHVPYIRDVGYVLRYEF</sequence>
<evidence type="ECO:0000256" key="11">
    <source>
        <dbReference type="SAM" id="Phobius"/>
    </source>
</evidence>
<dbReference type="Gene3D" id="1.10.630.10">
    <property type="entry name" value="Cytochrome P450"/>
    <property type="match status" value="1"/>
</dbReference>
<evidence type="ECO:0000256" key="8">
    <source>
        <dbReference type="ARBA" id="ARBA00023004"/>
    </source>
</evidence>
<evidence type="ECO:0000313" key="13">
    <source>
        <dbReference type="Proteomes" id="UP000030686"/>
    </source>
</evidence>